<dbReference type="EMBL" id="VSWD01000007">
    <property type="protein sequence ID" value="KAK3098084.1"/>
    <property type="molecule type" value="Genomic_DNA"/>
</dbReference>
<evidence type="ECO:0000256" key="1">
    <source>
        <dbReference type="SAM" id="MobiDB-lite"/>
    </source>
</evidence>
<evidence type="ECO:0000313" key="2">
    <source>
        <dbReference type="EMBL" id="KAK3098084.1"/>
    </source>
</evidence>
<comment type="caution">
    <text evidence="2">The sequence shown here is derived from an EMBL/GenBank/DDBJ whole genome shotgun (WGS) entry which is preliminary data.</text>
</comment>
<accession>A0AA89BXJ5</accession>
<evidence type="ECO:0000313" key="3">
    <source>
        <dbReference type="Proteomes" id="UP001186944"/>
    </source>
</evidence>
<gene>
    <name evidence="2" type="ORF">FSP39_015965</name>
</gene>
<organism evidence="2 3">
    <name type="scientific">Pinctada imbricata</name>
    <name type="common">Atlantic pearl-oyster</name>
    <name type="synonym">Pinctada martensii</name>
    <dbReference type="NCBI Taxonomy" id="66713"/>
    <lineage>
        <taxon>Eukaryota</taxon>
        <taxon>Metazoa</taxon>
        <taxon>Spiralia</taxon>
        <taxon>Lophotrochozoa</taxon>
        <taxon>Mollusca</taxon>
        <taxon>Bivalvia</taxon>
        <taxon>Autobranchia</taxon>
        <taxon>Pteriomorphia</taxon>
        <taxon>Pterioida</taxon>
        <taxon>Pterioidea</taxon>
        <taxon>Pteriidae</taxon>
        <taxon>Pinctada</taxon>
    </lineage>
</organism>
<feature type="compositionally biased region" description="Polar residues" evidence="1">
    <location>
        <begin position="10"/>
        <end position="26"/>
    </location>
</feature>
<protein>
    <submittedName>
        <fullName evidence="2">Uncharacterized protein</fullName>
    </submittedName>
</protein>
<dbReference type="AlphaFoldDB" id="A0AA89BXJ5"/>
<sequence length="240" mass="26881">MDPWGVASNPGGTPTIFSSPEQSSRNGEVWHGNLDIIINNEVILEPIEADKPESPGGKSPVEVKIKSSTLSQNPQIVAQTIVFSFLQKQTHPERDHFLTPCIGVGNSEMIVMFYDSEHDVLLESSRMPILDISEHDKGNVLSFATIVVSWFIVNYKYLCSGLTEHMKSTYKADFFNQAKDKIHVYEKNLNLGNVGISVEKRSLAHSSEEVVSSTFLYKKHKKLSKLIFNKSKCDSFDDSN</sequence>
<feature type="region of interest" description="Disordered" evidence="1">
    <location>
        <begin position="1"/>
        <end position="26"/>
    </location>
</feature>
<dbReference type="Proteomes" id="UP001186944">
    <property type="component" value="Unassembled WGS sequence"/>
</dbReference>
<name>A0AA89BXJ5_PINIB</name>
<keyword evidence="3" id="KW-1185">Reference proteome</keyword>
<proteinExistence type="predicted"/>
<reference evidence="2" key="1">
    <citation type="submission" date="2019-08" db="EMBL/GenBank/DDBJ databases">
        <title>The improved chromosome-level genome for the pearl oyster Pinctada fucata martensii using PacBio sequencing and Hi-C.</title>
        <authorList>
            <person name="Zheng Z."/>
        </authorList>
    </citation>
    <scope>NUCLEOTIDE SEQUENCE</scope>
    <source>
        <strain evidence="2">ZZ-2019</strain>
        <tissue evidence="2">Adductor muscle</tissue>
    </source>
</reference>